<evidence type="ECO:0000313" key="2">
    <source>
        <dbReference type="EMBL" id="SDC26030.1"/>
    </source>
</evidence>
<dbReference type="STRING" id="1640674.SAMN05216323_102313"/>
<keyword evidence="3" id="KW-1185">Reference proteome</keyword>
<name>A0A1G6K4V3_9BACT</name>
<gene>
    <name evidence="2" type="ORF">SAMN05216323_102313</name>
</gene>
<dbReference type="AlphaFoldDB" id="A0A1G6K4V3"/>
<sequence>MLVYLDEISPRTTYTLDLVFRQWLGIEYKVTACKFQFEDSLESKFCYAEELVGGDLWIKPSGFLKRNDILHIDVAATGEGRDFVCFPQQAGLLPFDIFAAVFYMVSRYEEYLPFTPDVHGRFPSADSFTVKHGIYEIPIVDIWMARLAAEIKAIYPYLALRQTPIQPLVHIDVDNAFAHKGKGFVRTTGKIAAAIVHFQFKEATKIAAVALGFLQDSFNTYTQISNAVSAAKVEQMWYFHLGNLTKFDRPVSWKSRAIRAAMANVAEKGTVGIHPSYEAGLNLALLEEEVGRFVKIMGHRPEISRFHFLRFRFPESFRVLVAVGINHDYSIGFSDRVGYRAGTSRPFPFFDVQNNCAETLVLHPFVMMDSALNYQLRYTPALSVEKFSTLYSNQQNTGGEFGVVFHNEIVSGVAPWLGWDSYFYSIMQLKL</sequence>
<feature type="domain" description="DUF7033" evidence="1">
    <location>
        <begin position="93"/>
        <end position="180"/>
    </location>
</feature>
<organism evidence="2 3">
    <name type="scientific">Williamwhitmania taraxaci</name>
    <dbReference type="NCBI Taxonomy" id="1640674"/>
    <lineage>
        <taxon>Bacteria</taxon>
        <taxon>Pseudomonadati</taxon>
        <taxon>Bacteroidota</taxon>
        <taxon>Bacteroidia</taxon>
        <taxon>Bacteroidales</taxon>
        <taxon>Williamwhitmaniaceae</taxon>
        <taxon>Williamwhitmania</taxon>
    </lineage>
</organism>
<dbReference type="EMBL" id="FMYP01000023">
    <property type="protein sequence ID" value="SDC26030.1"/>
    <property type="molecule type" value="Genomic_DNA"/>
</dbReference>
<dbReference type="Proteomes" id="UP000199452">
    <property type="component" value="Unassembled WGS sequence"/>
</dbReference>
<dbReference type="Pfam" id="PF23019">
    <property type="entry name" value="DUF7033"/>
    <property type="match status" value="1"/>
</dbReference>
<dbReference type="OrthoDB" id="5573484at2"/>
<dbReference type="InterPro" id="IPR054297">
    <property type="entry name" value="DUF7033"/>
</dbReference>
<proteinExistence type="predicted"/>
<protein>
    <recommendedName>
        <fullName evidence="1">DUF7033 domain-containing protein</fullName>
    </recommendedName>
</protein>
<accession>A0A1G6K4V3</accession>
<dbReference type="RefSeq" id="WP_092437606.1">
    <property type="nucleotide sequence ID" value="NZ_FMYP01000023.1"/>
</dbReference>
<evidence type="ECO:0000313" key="3">
    <source>
        <dbReference type="Proteomes" id="UP000199452"/>
    </source>
</evidence>
<reference evidence="2 3" key="1">
    <citation type="submission" date="2016-09" db="EMBL/GenBank/DDBJ databases">
        <authorList>
            <person name="Capua I."/>
            <person name="De Benedictis P."/>
            <person name="Joannis T."/>
            <person name="Lombin L.H."/>
            <person name="Cattoli G."/>
        </authorList>
    </citation>
    <scope>NUCLEOTIDE SEQUENCE [LARGE SCALE GENOMIC DNA]</scope>
    <source>
        <strain evidence="2 3">A7P-90m</strain>
    </source>
</reference>
<evidence type="ECO:0000259" key="1">
    <source>
        <dbReference type="Pfam" id="PF23019"/>
    </source>
</evidence>